<name>A0ACC1JJ69_9FUNG</name>
<accession>A0ACC1JJ69</accession>
<sequence length="273" mass="31220">MGSLAEIEHTIGEAGRSLYRRDKLVALIMKGEFLDRLRELHETCEDLEATEELHTIYRIARHIILLNDSSILECISRDENIIGVVGMLEYDPQRTVEPGTHRRFLRDGTRFKEVVPIRDADIQAKIHQTFRLQYLKDVVLPPIADEGTLPVINTLIFFNHVQISNYVHSNAAFASELVGIIQREGESEKKHDAVMLLRQLCSMSKCLPAAYRVSLYRALGRSSLIPLLEYALQARDRSLRPAGLEMLMAVLEQDRGLVRSHVLEQRRERRSGP</sequence>
<reference evidence="1" key="1">
    <citation type="submission" date="2022-07" db="EMBL/GenBank/DDBJ databases">
        <title>Phylogenomic reconstructions and comparative analyses of Kickxellomycotina fungi.</title>
        <authorList>
            <person name="Reynolds N.K."/>
            <person name="Stajich J.E."/>
            <person name="Barry K."/>
            <person name="Grigoriev I.V."/>
            <person name="Crous P."/>
            <person name="Smith M.E."/>
        </authorList>
    </citation>
    <scope>NUCLEOTIDE SEQUENCE</scope>
    <source>
        <strain evidence="1">CBS 109366</strain>
    </source>
</reference>
<organism evidence="1 2">
    <name type="scientific">Coemansia nantahalensis</name>
    <dbReference type="NCBI Taxonomy" id="2789366"/>
    <lineage>
        <taxon>Eukaryota</taxon>
        <taxon>Fungi</taxon>
        <taxon>Fungi incertae sedis</taxon>
        <taxon>Zoopagomycota</taxon>
        <taxon>Kickxellomycotina</taxon>
        <taxon>Kickxellomycetes</taxon>
        <taxon>Kickxellales</taxon>
        <taxon>Kickxellaceae</taxon>
        <taxon>Coemansia</taxon>
    </lineage>
</organism>
<dbReference type="EMBL" id="JANBUJ010003943">
    <property type="protein sequence ID" value="KAJ2758979.1"/>
    <property type="molecule type" value="Genomic_DNA"/>
</dbReference>
<comment type="caution">
    <text evidence="1">The sequence shown here is derived from an EMBL/GenBank/DDBJ whole genome shotgun (WGS) entry which is preliminary data.</text>
</comment>
<keyword evidence="2" id="KW-1185">Reference proteome</keyword>
<proteinExistence type="predicted"/>
<gene>
    <name evidence="1" type="primary">PSY2_1</name>
    <name evidence="1" type="ORF">IWQ57_006676</name>
</gene>
<feature type="non-terminal residue" evidence="1">
    <location>
        <position position="273"/>
    </location>
</feature>
<evidence type="ECO:0000313" key="2">
    <source>
        <dbReference type="Proteomes" id="UP001140234"/>
    </source>
</evidence>
<evidence type="ECO:0000313" key="1">
    <source>
        <dbReference type="EMBL" id="KAJ2758979.1"/>
    </source>
</evidence>
<dbReference type="Proteomes" id="UP001140234">
    <property type="component" value="Unassembled WGS sequence"/>
</dbReference>
<protein>
    <submittedName>
        <fullName evidence="1">Platinum sensitivity protein</fullName>
    </submittedName>
</protein>